<feature type="coiled-coil region" evidence="1">
    <location>
        <begin position="157"/>
        <end position="184"/>
    </location>
</feature>
<feature type="domain" description="DnaA N-terminal" evidence="2">
    <location>
        <begin position="8"/>
        <end position="64"/>
    </location>
</feature>
<reference evidence="3 4" key="1">
    <citation type="submission" date="2024-08" db="EMBL/GenBank/DDBJ databases">
        <title>Two novel Cytobacillus novel species.</title>
        <authorList>
            <person name="Liu G."/>
        </authorList>
    </citation>
    <scope>NUCLEOTIDE SEQUENCE [LARGE SCALE GENOMIC DNA]</scope>
    <source>
        <strain evidence="3 4">FJAT-53684</strain>
    </source>
</reference>
<dbReference type="Gene3D" id="3.30.300.180">
    <property type="match status" value="1"/>
</dbReference>
<sequence>MSQENIEWTAVLDVLKGQLSKPSFETWLKNTKASKDGNRWTIVAPNGFARDWLAERYGIVIKQTIYQLTNEVAGVEIVNGENDDAEHDNRIMSIINQIDVLTFNEREKFFVLLKDKYPQDHSIKHEGKLTNENKKDCFNNFNESSTNMKMVEDVDRISKLETNLESLRYDLEKIERELQSLREQNFSDGC</sequence>
<dbReference type="InterPro" id="IPR038454">
    <property type="entry name" value="DnaA_N_sf"/>
</dbReference>
<dbReference type="Proteomes" id="UP001601058">
    <property type="component" value="Unassembled WGS sequence"/>
</dbReference>
<gene>
    <name evidence="3" type="ORF">ACFYKT_06545</name>
</gene>
<keyword evidence="1" id="KW-0175">Coiled coil</keyword>
<protein>
    <submittedName>
        <fullName evidence="3">DnaA N-terminal domain-containing protein</fullName>
    </submittedName>
</protein>
<dbReference type="Pfam" id="PF11638">
    <property type="entry name" value="DnaA_N"/>
    <property type="match status" value="1"/>
</dbReference>
<dbReference type="RefSeq" id="WP_389217190.1">
    <property type="nucleotide sequence ID" value="NZ_JBIACJ010000003.1"/>
</dbReference>
<evidence type="ECO:0000259" key="2">
    <source>
        <dbReference type="Pfam" id="PF11638"/>
    </source>
</evidence>
<evidence type="ECO:0000313" key="4">
    <source>
        <dbReference type="Proteomes" id="UP001601058"/>
    </source>
</evidence>
<name>A0ABW6JXC0_9BACI</name>
<dbReference type="EMBL" id="JBIACJ010000003">
    <property type="protein sequence ID" value="MFE8696007.1"/>
    <property type="molecule type" value="Genomic_DNA"/>
</dbReference>
<comment type="caution">
    <text evidence="3">The sequence shown here is derived from an EMBL/GenBank/DDBJ whole genome shotgun (WGS) entry which is preliminary data.</text>
</comment>
<accession>A0ABW6JXC0</accession>
<organism evidence="3 4">
    <name type="scientific">Cytobacillus mangrovibacter</name>
    <dbReference type="NCBI Taxonomy" id="3299024"/>
    <lineage>
        <taxon>Bacteria</taxon>
        <taxon>Bacillati</taxon>
        <taxon>Bacillota</taxon>
        <taxon>Bacilli</taxon>
        <taxon>Bacillales</taxon>
        <taxon>Bacillaceae</taxon>
        <taxon>Cytobacillus</taxon>
    </lineage>
</organism>
<proteinExistence type="predicted"/>
<evidence type="ECO:0000313" key="3">
    <source>
        <dbReference type="EMBL" id="MFE8696007.1"/>
    </source>
</evidence>
<keyword evidence="4" id="KW-1185">Reference proteome</keyword>
<evidence type="ECO:0000256" key="1">
    <source>
        <dbReference type="SAM" id="Coils"/>
    </source>
</evidence>
<dbReference type="InterPro" id="IPR024633">
    <property type="entry name" value="DnaA_N_dom"/>
</dbReference>